<dbReference type="AlphaFoldDB" id="A0A813LXZ2"/>
<feature type="compositionally biased region" description="Acidic residues" evidence="1">
    <location>
        <begin position="107"/>
        <end position="116"/>
    </location>
</feature>
<name>A0A813LXZ2_9BILA</name>
<proteinExistence type="predicted"/>
<keyword evidence="3" id="KW-1185">Reference proteome</keyword>
<gene>
    <name evidence="2" type="ORF">OXX778_LOCUS904</name>
</gene>
<evidence type="ECO:0000313" key="2">
    <source>
        <dbReference type="EMBL" id="CAF0710084.1"/>
    </source>
</evidence>
<comment type="caution">
    <text evidence="2">The sequence shown here is derived from an EMBL/GenBank/DDBJ whole genome shotgun (WGS) entry which is preliminary data.</text>
</comment>
<dbReference type="EMBL" id="CAJNOC010000051">
    <property type="protein sequence ID" value="CAF0710084.1"/>
    <property type="molecule type" value="Genomic_DNA"/>
</dbReference>
<dbReference type="OrthoDB" id="7416254at2759"/>
<dbReference type="Proteomes" id="UP000663879">
    <property type="component" value="Unassembled WGS sequence"/>
</dbReference>
<reference evidence="2" key="1">
    <citation type="submission" date="2021-02" db="EMBL/GenBank/DDBJ databases">
        <authorList>
            <person name="Nowell W R."/>
        </authorList>
    </citation>
    <scope>NUCLEOTIDE SEQUENCE</scope>
    <source>
        <strain evidence="2">Ploen Becks lab</strain>
    </source>
</reference>
<feature type="region of interest" description="Disordered" evidence="1">
    <location>
        <begin position="96"/>
        <end position="124"/>
    </location>
</feature>
<organism evidence="2 3">
    <name type="scientific">Brachionus calyciflorus</name>
    <dbReference type="NCBI Taxonomy" id="104777"/>
    <lineage>
        <taxon>Eukaryota</taxon>
        <taxon>Metazoa</taxon>
        <taxon>Spiralia</taxon>
        <taxon>Gnathifera</taxon>
        <taxon>Rotifera</taxon>
        <taxon>Eurotatoria</taxon>
        <taxon>Monogononta</taxon>
        <taxon>Pseudotrocha</taxon>
        <taxon>Ploima</taxon>
        <taxon>Brachionidae</taxon>
        <taxon>Brachionus</taxon>
    </lineage>
</organism>
<protein>
    <recommendedName>
        <fullName evidence="4">FLYWCH-type domain-containing protein</fullName>
    </recommendedName>
</protein>
<evidence type="ECO:0000256" key="1">
    <source>
        <dbReference type="SAM" id="MobiDB-lite"/>
    </source>
</evidence>
<sequence>MDVIYENCLNRNGGIAILIGNYLFNFHSYNEKDESEHWRCANRPCKVSATTRDGLAKLNGKDHMDDSLTDNIYSTDLSLCFHQISLCVAQQNISSYDKDENVKEESSDQETDEEPDSDNRNKGNMEYNLIASSSGEPFQLLELFVVSEDRIRCECNTKC</sequence>
<evidence type="ECO:0008006" key="4">
    <source>
        <dbReference type="Google" id="ProtNLM"/>
    </source>
</evidence>
<accession>A0A813LXZ2</accession>
<feature type="compositionally biased region" description="Basic and acidic residues" evidence="1">
    <location>
        <begin position="96"/>
        <end position="106"/>
    </location>
</feature>
<evidence type="ECO:0000313" key="3">
    <source>
        <dbReference type="Proteomes" id="UP000663879"/>
    </source>
</evidence>
<dbReference type="Gene3D" id="2.20.25.240">
    <property type="match status" value="1"/>
</dbReference>